<feature type="compositionally biased region" description="Acidic residues" evidence="1">
    <location>
        <begin position="455"/>
        <end position="465"/>
    </location>
</feature>
<accession>A0ABU2NJY8</accession>
<evidence type="ECO:0000313" key="2">
    <source>
        <dbReference type="EMBL" id="MDT0377309.1"/>
    </source>
</evidence>
<gene>
    <name evidence="2" type="ORF">RM572_00775</name>
</gene>
<feature type="compositionally biased region" description="Low complexity" evidence="1">
    <location>
        <begin position="191"/>
        <end position="202"/>
    </location>
</feature>
<dbReference type="Pfam" id="PF13730">
    <property type="entry name" value="HTH_36"/>
    <property type="match status" value="1"/>
</dbReference>
<feature type="compositionally biased region" description="Basic and acidic residues" evidence="1">
    <location>
        <begin position="152"/>
        <end position="171"/>
    </location>
</feature>
<organism evidence="2 3">
    <name type="scientific">Streptomyces hazeniae</name>
    <dbReference type="NCBI Taxonomy" id="3075538"/>
    <lineage>
        <taxon>Bacteria</taxon>
        <taxon>Bacillati</taxon>
        <taxon>Actinomycetota</taxon>
        <taxon>Actinomycetes</taxon>
        <taxon>Kitasatosporales</taxon>
        <taxon>Streptomycetaceae</taxon>
        <taxon>Streptomyces</taxon>
    </lineage>
</organism>
<evidence type="ECO:0000313" key="3">
    <source>
        <dbReference type="Proteomes" id="UP001183414"/>
    </source>
</evidence>
<proteinExistence type="predicted"/>
<protein>
    <submittedName>
        <fullName evidence="2">Helix-turn-helix domain-containing protein</fullName>
    </submittedName>
</protein>
<name>A0ABU2NJY8_9ACTN</name>
<dbReference type="InterPro" id="IPR036388">
    <property type="entry name" value="WH-like_DNA-bd_sf"/>
</dbReference>
<sequence length="465" mass="50575">MSTDAVTWAMDEAPMLRTAKGKNDSTARHVLQALAEFAHEDGSNAFPSVAKLQHRTGYEERTVQKALRRLEDGGLITPTGTVYGCTRYQLHLHKLRPTSDWEDLIAKRDAQRATGAERVRRHRAKAVTPSEDVTHSDAVTPEPVEPPVTASDDVRNGLEERYVTHSDDVRNGARTPLTTKEPPWEPPGTETPPHGRRPPTGSRGTGGGGFAAADENSAPPSSRPPSGSPVAGHVLAGLPQPLREAIEAVGIRRLPPYVAEIVRTEVERGLTVARLIERATDRWHQRYADEPIGRPLGVVAALLANHCTSPRCDDGTDLDTGAACRTCERWREDQRAAAADRREQAEREEAERRRTAYREETAAAEAAALEEQRASGAAPEEPVAPVAPLTLVPAPRGRRNATPPRSAAGSVQPPLLTAIDGRPDDEEPPPYGWCPDCARPLLRPGQTVHSTCTPPDDEEREHDTA</sequence>
<keyword evidence="3" id="KW-1185">Reference proteome</keyword>
<feature type="region of interest" description="Disordered" evidence="1">
    <location>
        <begin position="110"/>
        <end position="234"/>
    </location>
</feature>
<dbReference type="RefSeq" id="WP_311671313.1">
    <property type="nucleotide sequence ID" value="NZ_JAVREQ010000001.1"/>
</dbReference>
<evidence type="ECO:0000256" key="1">
    <source>
        <dbReference type="SAM" id="MobiDB-lite"/>
    </source>
</evidence>
<reference evidence="3" key="1">
    <citation type="submission" date="2023-07" db="EMBL/GenBank/DDBJ databases">
        <title>30 novel species of actinomycetes from the DSMZ collection.</title>
        <authorList>
            <person name="Nouioui I."/>
        </authorList>
    </citation>
    <scope>NUCLEOTIDE SEQUENCE [LARGE SCALE GENOMIC DNA]</scope>
    <source>
        <strain evidence="3">DSM 42041</strain>
    </source>
</reference>
<feature type="compositionally biased region" description="Basic and acidic residues" evidence="1">
    <location>
        <begin position="338"/>
        <end position="361"/>
    </location>
</feature>
<dbReference type="EMBL" id="JAVREQ010000001">
    <property type="protein sequence ID" value="MDT0377309.1"/>
    <property type="molecule type" value="Genomic_DNA"/>
</dbReference>
<dbReference type="Proteomes" id="UP001183414">
    <property type="component" value="Unassembled WGS sequence"/>
</dbReference>
<feature type="region of interest" description="Disordered" evidence="1">
    <location>
        <begin position="338"/>
        <end position="465"/>
    </location>
</feature>
<comment type="caution">
    <text evidence="2">The sequence shown here is derived from an EMBL/GenBank/DDBJ whole genome shotgun (WGS) entry which is preliminary data.</text>
</comment>
<feature type="compositionally biased region" description="Low complexity" evidence="1">
    <location>
        <begin position="377"/>
        <end position="395"/>
    </location>
</feature>
<dbReference type="Gene3D" id="1.10.10.10">
    <property type="entry name" value="Winged helix-like DNA-binding domain superfamily/Winged helix DNA-binding domain"/>
    <property type="match status" value="1"/>
</dbReference>